<feature type="transmembrane region" description="Helical" evidence="1">
    <location>
        <begin position="74"/>
        <end position="95"/>
    </location>
</feature>
<keyword evidence="1" id="KW-0472">Membrane</keyword>
<evidence type="ECO:0000313" key="2">
    <source>
        <dbReference type="EMBL" id="MFC1418598.1"/>
    </source>
</evidence>
<dbReference type="EMBL" id="JBHFAB010000013">
    <property type="protein sequence ID" value="MFC1418598.1"/>
    <property type="molecule type" value="Genomic_DNA"/>
</dbReference>
<keyword evidence="1" id="KW-1133">Transmembrane helix</keyword>
<dbReference type="RefSeq" id="WP_380537394.1">
    <property type="nucleotide sequence ID" value="NZ_JBHFAB010000013.1"/>
</dbReference>
<evidence type="ECO:0008006" key="4">
    <source>
        <dbReference type="Google" id="ProtNLM"/>
    </source>
</evidence>
<evidence type="ECO:0000256" key="1">
    <source>
        <dbReference type="SAM" id="Phobius"/>
    </source>
</evidence>
<proteinExistence type="predicted"/>
<keyword evidence="1" id="KW-0812">Transmembrane</keyword>
<dbReference type="Proteomes" id="UP001592531">
    <property type="component" value="Unassembled WGS sequence"/>
</dbReference>
<evidence type="ECO:0000313" key="3">
    <source>
        <dbReference type="Proteomes" id="UP001592531"/>
    </source>
</evidence>
<protein>
    <recommendedName>
        <fullName evidence="4">DUF3618 domain-containing protein</fullName>
    </recommendedName>
</protein>
<comment type="caution">
    <text evidence="2">The sequence shown here is derived from an EMBL/GenBank/DDBJ whole genome shotgun (WGS) entry which is preliminary data.</text>
</comment>
<accession>A0ABV6VY36</accession>
<sequence>MPDEVTPGELDRRIRDHELRTDRVHAELDNRITRVATEAVQADVHDRIERDRDKELAALTNRVTKLEERPGLTWGRVVAGAAVVIALLALVFQAYSTVKGAQ</sequence>
<gene>
    <name evidence="2" type="ORF">ACEZDE_18465</name>
</gene>
<keyword evidence="3" id="KW-1185">Reference proteome</keyword>
<organism evidence="2 3">
    <name type="scientific">Streptacidiphilus cavernicola</name>
    <dbReference type="NCBI Taxonomy" id="3342716"/>
    <lineage>
        <taxon>Bacteria</taxon>
        <taxon>Bacillati</taxon>
        <taxon>Actinomycetota</taxon>
        <taxon>Actinomycetes</taxon>
        <taxon>Kitasatosporales</taxon>
        <taxon>Streptomycetaceae</taxon>
        <taxon>Streptacidiphilus</taxon>
    </lineage>
</organism>
<reference evidence="2 3" key="1">
    <citation type="submission" date="2024-09" db="EMBL/GenBank/DDBJ databases">
        <authorList>
            <person name="Lee S.D."/>
        </authorList>
    </citation>
    <scope>NUCLEOTIDE SEQUENCE [LARGE SCALE GENOMIC DNA]</scope>
    <source>
        <strain evidence="2 3">N8-3</strain>
    </source>
</reference>
<name>A0ABV6VY36_9ACTN</name>